<keyword evidence="2" id="KW-0813">Transport</keyword>
<proteinExistence type="inferred from homology"/>
<comment type="caution">
    <text evidence="6">The sequence shown here is derived from an EMBL/GenBank/DDBJ whole genome shotgun (WGS) entry which is preliminary data.</text>
</comment>
<evidence type="ECO:0000256" key="4">
    <source>
        <dbReference type="SAM" id="MobiDB-lite"/>
    </source>
</evidence>
<organism evidence="6 7">
    <name type="scientific">Salinicoccus halitifaciens</name>
    <dbReference type="NCBI Taxonomy" id="1073415"/>
    <lineage>
        <taxon>Bacteria</taxon>
        <taxon>Bacillati</taxon>
        <taxon>Bacillota</taxon>
        <taxon>Bacilli</taxon>
        <taxon>Bacillales</taxon>
        <taxon>Staphylococcaceae</taxon>
        <taxon>Salinicoccus</taxon>
    </lineage>
</organism>
<dbReference type="InterPro" id="IPR038404">
    <property type="entry name" value="TRAP_DctP_sf"/>
</dbReference>
<feature type="signal peptide" evidence="5">
    <location>
        <begin position="1"/>
        <end position="24"/>
    </location>
</feature>
<dbReference type="Gene3D" id="3.40.190.170">
    <property type="entry name" value="Bacterial extracellular solute-binding protein, family 7"/>
    <property type="match status" value="1"/>
</dbReference>
<evidence type="ECO:0000256" key="3">
    <source>
        <dbReference type="ARBA" id="ARBA00022729"/>
    </source>
</evidence>
<evidence type="ECO:0000313" key="7">
    <source>
        <dbReference type="Proteomes" id="UP001549019"/>
    </source>
</evidence>
<comment type="similarity">
    <text evidence="1">Belongs to the bacterial solute-binding protein 7 family.</text>
</comment>
<dbReference type="PANTHER" id="PTHR33376">
    <property type="match status" value="1"/>
</dbReference>
<keyword evidence="3 5" id="KW-0732">Signal</keyword>
<name>A0ABV2E8K2_9STAP</name>
<dbReference type="InterPro" id="IPR018389">
    <property type="entry name" value="DctP_fam"/>
</dbReference>
<feature type="compositionally biased region" description="Acidic residues" evidence="4">
    <location>
        <begin position="26"/>
        <end position="48"/>
    </location>
</feature>
<dbReference type="InterPro" id="IPR004682">
    <property type="entry name" value="TRAP_DctP"/>
</dbReference>
<dbReference type="PROSITE" id="PS51257">
    <property type="entry name" value="PROKAR_LIPOPROTEIN"/>
    <property type="match status" value="1"/>
</dbReference>
<keyword evidence="7" id="KW-1185">Reference proteome</keyword>
<dbReference type="NCBIfam" id="TIGR00787">
    <property type="entry name" value="dctP"/>
    <property type="match status" value="1"/>
</dbReference>
<dbReference type="EMBL" id="JBDZDV010000002">
    <property type="protein sequence ID" value="MET3110737.1"/>
    <property type="molecule type" value="Genomic_DNA"/>
</dbReference>
<feature type="chain" id="PRO_5046435990" evidence="5">
    <location>
        <begin position="25"/>
        <end position="357"/>
    </location>
</feature>
<keyword evidence="6" id="KW-0675">Receptor</keyword>
<dbReference type="PIRSF" id="PIRSF006470">
    <property type="entry name" value="DctB"/>
    <property type="match status" value="1"/>
</dbReference>
<dbReference type="NCBIfam" id="NF037995">
    <property type="entry name" value="TRAP_S1"/>
    <property type="match status" value="1"/>
</dbReference>
<feature type="region of interest" description="Disordered" evidence="4">
    <location>
        <begin position="25"/>
        <end position="69"/>
    </location>
</feature>
<reference evidence="6 7" key="1">
    <citation type="submission" date="2024-05" db="EMBL/GenBank/DDBJ databases">
        <title>Genomic Encyclopedia of Type Strains, Phase IV (KMG-IV): sequencing the most valuable type-strain genomes for metagenomic binning, comparative biology and taxonomic classification.</title>
        <authorList>
            <person name="Goeker M."/>
        </authorList>
    </citation>
    <scope>NUCLEOTIDE SEQUENCE [LARGE SCALE GENOMIC DNA]</scope>
    <source>
        <strain evidence="6 7">DSM 25286</strain>
    </source>
</reference>
<accession>A0ABV2E8K2</accession>
<sequence>MKNLLSILGLMTVLLLLSACTIGSEENGDTSADSEEASDSNETTEGDEATGSGEYSISVSYTTPESGSTHIGMENFKELAEEKTNGEVVIELYPNGQLYASEREAIEAVQSGTVEMTVAASAPVVGFDERFLAIDLPFIFPDHETAYEALDGELGQTLLDGLPEIGLTGLAYGETGMRQITNNSHPIEAPEDLNGLQIRTMENDVHINTFNEYGASASPFAFGELYSALQQNMYDGMENPINLIDQMNFYEVQEYLTISNHAYTATVAFINNDYFENLPEDIQASLEEAALESMDYQREVARQQDEEGMENIEGHMEINELSEEQRQQFIEAAEPIFERYEDEIGSDLMELTRSYSQ</sequence>
<evidence type="ECO:0000313" key="6">
    <source>
        <dbReference type="EMBL" id="MET3110737.1"/>
    </source>
</evidence>
<feature type="compositionally biased region" description="Polar residues" evidence="4">
    <location>
        <begin position="53"/>
        <end position="69"/>
    </location>
</feature>
<dbReference type="PANTHER" id="PTHR33376:SF7">
    <property type="entry name" value="C4-DICARBOXYLATE-BINDING PROTEIN DCTB"/>
    <property type="match status" value="1"/>
</dbReference>
<evidence type="ECO:0000256" key="2">
    <source>
        <dbReference type="ARBA" id="ARBA00022448"/>
    </source>
</evidence>
<dbReference type="RefSeq" id="WP_230821610.1">
    <property type="nucleotide sequence ID" value="NZ_JAJNCU010000003.1"/>
</dbReference>
<gene>
    <name evidence="6" type="ORF">ABHD89_001139</name>
</gene>
<protein>
    <submittedName>
        <fullName evidence="6">Tripartite ATP-independent transporter DctP family solute receptor</fullName>
    </submittedName>
</protein>
<dbReference type="Pfam" id="PF03480">
    <property type="entry name" value="DctP"/>
    <property type="match status" value="1"/>
</dbReference>
<evidence type="ECO:0000256" key="1">
    <source>
        <dbReference type="ARBA" id="ARBA00009023"/>
    </source>
</evidence>
<evidence type="ECO:0000256" key="5">
    <source>
        <dbReference type="SAM" id="SignalP"/>
    </source>
</evidence>
<dbReference type="Proteomes" id="UP001549019">
    <property type="component" value="Unassembled WGS sequence"/>
</dbReference>